<name>A0A1C0TQJ1_9GAMM</name>
<proteinExistence type="predicted"/>
<dbReference type="EMBL" id="MAUJ01000003">
    <property type="protein sequence ID" value="OCQ21150.1"/>
    <property type="molecule type" value="Genomic_DNA"/>
</dbReference>
<evidence type="ECO:0000313" key="2">
    <source>
        <dbReference type="EMBL" id="OCQ21150.1"/>
    </source>
</evidence>
<evidence type="ECO:0000256" key="1">
    <source>
        <dbReference type="SAM" id="SignalP"/>
    </source>
</evidence>
<comment type="caution">
    <text evidence="2">The sequence shown here is derived from an EMBL/GenBank/DDBJ whole genome shotgun (WGS) entry which is preliminary data.</text>
</comment>
<evidence type="ECO:0008006" key="4">
    <source>
        <dbReference type="Google" id="ProtNLM"/>
    </source>
</evidence>
<sequence>MIKPLYLFSGAAILSLFNTNLFAAQQYATFPDWLSKNSCDYENHSLFLPDDITTLPYFPPDAYNKKICRTIKPLAPSDSDYSKKLSFLTNQYDLFSWAQFITLNREVDKQFQVTATNLQSCNSGECNTPIWFHWRDTDSVFMENGCTPAKWDFTKNATINPALKAISQVAPSGMDISQAILVDQNKQPVYYQKLLSPNIFNLVTQFENQSALVKPYQLYNIDGQIDYLKSYGQVIANTGGYVNCPDDVNKICNNIPALEEYGPTDNTGGLTIKVAWKLLGKNDDPSKFIHTQKSVQVYDNMDKGEQSKSSKTITQTLGVVGFHIMHKTVSSPNWVFTTFSHQDNIAGNAPLFNDRNCPTCPVNLANGGKTKTQVTRLEQINPITKKINSFVKQKLAAENSVLQYYNLIGTQFSTDSSDPERQSLPEKIANYSGGSPYPVFLTNEVLETFLQLGNTPMGKDNELFYKSSSCMNCHVSGGFAAAAIKNVPEDQRKTSYSVSPTDFMFIFEDAHWLNSQACQM</sequence>
<protein>
    <recommendedName>
        <fullName evidence="4">Cytochrome c domain-containing protein</fullName>
    </recommendedName>
</protein>
<accession>A0A1C0TQJ1</accession>
<feature type="signal peptide" evidence="1">
    <location>
        <begin position="1"/>
        <end position="23"/>
    </location>
</feature>
<dbReference type="RefSeq" id="WP_065790520.1">
    <property type="nucleotide sequence ID" value="NZ_JAGJED010000004.1"/>
</dbReference>
<dbReference type="AlphaFoldDB" id="A0A1C0TQJ1"/>
<dbReference type="OrthoDB" id="280897at2"/>
<keyword evidence="1" id="KW-0732">Signal</keyword>
<evidence type="ECO:0000313" key="3">
    <source>
        <dbReference type="Proteomes" id="UP000093366"/>
    </source>
</evidence>
<reference evidence="3" key="1">
    <citation type="submission" date="2016-07" db="EMBL/GenBank/DDBJ databases">
        <authorList>
            <person name="Florea S."/>
            <person name="Webb J.S."/>
            <person name="Jaromczyk J."/>
            <person name="Schardl C.L."/>
        </authorList>
    </citation>
    <scope>NUCLEOTIDE SEQUENCE [LARGE SCALE GENOMIC DNA]</scope>
    <source>
        <strain evidence="3">IPB1</strain>
    </source>
</reference>
<feature type="chain" id="PRO_5008646198" description="Cytochrome c domain-containing protein" evidence="1">
    <location>
        <begin position="24"/>
        <end position="520"/>
    </location>
</feature>
<gene>
    <name evidence="2" type="ORF">A7985_10980</name>
</gene>
<dbReference type="Proteomes" id="UP000093366">
    <property type="component" value="Unassembled WGS sequence"/>
</dbReference>
<organism evidence="2 3">
    <name type="scientific">Pseudoalteromonas luteoviolacea</name>
    <dbReference type="NCBI Taxonomy" id="43657"/>
    <lineage>
        <taxon>Bacteria</taxon>
        <taxon>Pseudomonadati</taxon>
        <taxon>Pseudomonadota</taxon>
        <taxon>Gammaproteobacteria</taxon>
        <taxon>Alteromonadales</taxon>
        <taxon>Pseudoalteromonadaceae</taxon>
        <taxon>Pseudoalteromonas</taxon>
    </lineage>
</organism>